<name>A0ABU6A1I2_9FLAO</name>
<evidence type="ECO:0000313" key="1">
    <source>
        <dbReference type="EMBL" id="MEB3347947.1"/>
    </source>
</evidence>
<dbReference type="EMBL" id="JAYKLX010000011">
    <property type="protein sequence ID" value="MEB3347947.1"/>
    <property type="molecule type" value="Genomic_DNA"/>
</dbReference>
<dbReference type="Proteomes" id="UP001327027">
    <property type="component" value="Unassembled WGS sequence"/>
</dbReference>
<evidence type="ECO:0000313" key="2">
    <source>
        <dbReference type="Proteomes" id="UP001327027"/>
    </source>
</evidence>
<comment type="caution">
    <text evidence="1">The sequence shown here is derived from an EMBL/GenBank/DDBJ whole genome shotgun (WGS) entry which is preliminary data.</text>
</comment>
<evidence type="ECO:0008006" key="3">
    <source>
        <dbReference type="Google" id="ProtNLM"/>
    </source>
</evidence>
<accession>A0ABU6A1I2</accession>
<proteinExistence type="predicted"/>
<protein>
    <recommendedName>
        <fullName evidence="3">STAS/SEC14 domain-containing protein</fullName>
    </recommendedName>
</protein>
<sequence>MITSYNFDFCHVEIHHDYILSVMNEGVIVSPEFITQMSFMANKHYKDKFFVYITHRVNSYSVNPISYFEGNKIKNMVGFAVVSEDPKQQSLSKIERTFFDKELQYFDTLQAALQWKDEVIKKANKFK</sequence>
<keyword evidence="2" id="KW-1185">Reference proteome</keyword>
<dbReference type="RefSeq" id="WP_324181971.1">
    <property type="nucleotide sequence ID" value="NZ_BAABAW010000006.1"/>
</dbReference>
<organism evidence="1 2">
    <name type="scientific">Aquimarina gracilis</name>
    <dbReference type="NCBI Taxonomy" id="874422"/>
    <lineage>
        <taxon>Bacteria</taxon>
        <taxon>Pseudomonadati</taxon>
        <taxon>Bacteroidota</taxon>
        <taxon>Flavobacteriia</taxon>
        <taxon>Flavobacteriales</taxon>
        <taxon>Flavobacteriaceae</taxon>
        <taxon>Aquimarina</taxon>
    </lineage>
</organism>
<reference evidence="1 2" key="1">
    <citation type="journal article" date="2013" name="Int. J. Syst. Evol. Microbiol.">
        <title>Aquimarina gracilis sp. nov., isolated from the gut microflora of a mussel, Mytilus coruscus, and emended description of Aquimarina spongiae.</title>
        <authorList>
            <person name="Park S.C."/>
            <person name="Choe H.N."/>
            <person name="Baik K.S."/>
            <person name="Seong C.N."/>
        </authorList>
    </citation>
    <scope>NUCLEOTIDE SEQUENCE [LARGE SCALE GENOMIC DNA]</scope>
    <source>
        <strain evidence="1 2">PSC32</strain>
    </source>
</reference>
<gene>
    <name evidence="1" type="ORF">U6A24_20905</name>
</gene>